<dbReference type="SUPFAM" id="SSF56112">
    <property type="entry name" value="Protein kinase-like (PK-like)"/>
    <property type="match status" value="1"/>
</dbReference>
<dbReference type="VEuPathDB" id="FungiDB:SPPG_06331"/>
<protein>
    <submittedName>
        <fullName evidence="2">Atypical/ABC1/ABC1-C protein kinase</fullName>
    </submittedName>
</protein>
<evidence type="ECO:0000313" key="2">
    <source>
        <dbReference type="EMBL" id="KNC98649.1"/>
    </source>
</evidence>
<evidence type="ECO:0000259" key="1">
    <source>
        <dbReference type="Pfam" id="PF03109"/>
    </source>
</evidence>
<dbReference type="RefSeq" id="XP_016606689.1">
    <property type="nucleotide sequence ID" value="XM_016754545.1"/>
</dbReference>
<dbReference type="PANTHER" id="PTHR45890">
    <property type="entry name" value="AARF DOMAIN CONTAINING KINASE 2 (PREDICTED)"/>
    <property type="match status" value="1"/>
</dbReference>
<dbReference type="OrthoDB" id="1290869at2759"/>
<reference evidence="2 3" key="1">
    <citation type="submission" date="2009-08" db="EMBL/GenBank/DDBJ databases">
        <title>The Genome Sequence of Spizellomyces punctatus strain DAOM BR117.</title>
        <authorList>
            <consortium name="The Broad Institute Genome Sequencing Platform"/>
            <person name="Russ C."/>
            <person name="Cuomo C."/>
            <person name="Shea T."/>
            <person name="Young S.K."/>
            <person name="Zeng Q."/>
            <person name="Koehrsen M."/>
            <person name="Haas B."/>
            <person name="Borodovsky M."/>
            <person name="Guigo R."/>
            <person name="Alvarado L."/>
            <person name="Berlin A."/>
            <person name="Bochicchio J."/>
            <person name="Borenstein D."/>
            <person name="Chapman S."/>
            <person name="Chen Z."/>
            <person name="Engels R."/>
            <person name="Freedman E."/>
            <person name="Gellesch M."/>
            <person name="Goldberg J."/>
            <person name="Griggs A."/>
            <person name="Gujja S."/>
            <person name="Heiman D."/>
            <person name="Hepburn T."/>
            <person name="Howarth C."/>
            <person name="Jen D."/>
            <person name="Larson L."/>
            <person name="Lewis B."/>
            <person name="Mehta T."/>
            <person name="Park D."/>
            <person name="Pearson M."/>
            <person name="Roberts A."/>
            <person name="Saif S."/>
            <person name="Shenoy N."/>
            <person name="Sisk P."/>
            <person name="Stolte C."/>
            <person name="Sykes S."/>
            <person name="Thomson T."/>
            <person name="Walk T."/>
            <person name="White J."/>
            <person name="Yandava C."/>
            <person name="Burger G."/>
            <person name="Gray M.W."/>
            <person name="Holland P.W.H."/>
            <person name="King N."/>
            <person name="Lang F.B.F."/>
            <person name="Roger A.J."/>
            <person name="Ruiz-Trillo I."/>
            <person name="Lander E."/>
            <person name="Nusbaum C."/>
        </authorList>
    </citation>
    <scope>NUCLEOTIDE SEQUENCE [LARGE SCALE GENOMIC DNA]</scope>
    <source>
        <strain evidence="2 3">DAOM BR117</strain>
    </source>
</reference>
<feature type="domain" description="ABC1 atypical kinase-like" evidence="1">
    <location>
        <begin position="29"/>
        <end position="243"/>
    </location>
</feature>
<dbReference type="AlphaFoldDB" id="A0A0L0HCN1"/>
<accession>A0A0L0HCN1</accession>
<dbReference type="GeneID" id="27689647"/>
<sequence>MRMGFGELGQWTSSRTDLIPPEICAVFARLQNRVTPHPFSATRSAVQALYNNVPLDDIFIEFDVDPIGVGAVAQVHRAVLNPTDTSPPIECAIKVLHPNVEEQVSIDLALLAAFGAFLNLFPAAKYLSIPEEIATFDHMMRDQMDMTIEARNLDIFRENFEGQDEKGRRRGVANVTFPKPLKASRRVLVETFHHGLLLRSLLDNGPTPYDAQLALIGVSAFMQMILKDNFYHCDLHPGNILITFSRTPSSPSMAQKAGAWLTTKIDPTKDAKTQSLFHPQTLARDALDNLARAPSDAWKSILQRMVNEGYEPQVVLLDAGIVSSLSPKNMDNVKESFRAGLEYDGARIAELLLTRCKDPDNVRDPEGAKETLRVIMDDLKMDAGGRLPLSRIHTAKVIARVATLLRDHRIGLDGEFVGLFVCSVIIEGVGRKLDADMDLLEPLAEYL</sequence>
<keyword evidence="2" id="KW-0808">Transferase</keyword>
<dbReference type="OMA" id="SKNTGEC"/>
<dbReference type="GO" id="GO:0016301">
    <property type="term" value="F:kinase activity"/>
    <property type="evidence" value="ECO:0007669"/>
    <property type="project" value="UniProtKB-KW"/>
</dbReference>
<name>A0A0L0HCN1_SPIPD</name>
<dbReference type="InterPro" id="IPR011009">
    <property type="entry name" value="Kinase-like_dom_sf"/>
</dbReference>
<dbReference type="InterPro" id="IPR052402">
    <property type="entry name" value="ADCK_kinase"/>
</dbReference>
<keyword evidence="3" id="KW-1185">Reference proteome</keyword>
<organism evidence="2 3">
    <name type="scientific">Spizellomyces punctatus (strain DAOM BR117)</name>
    <dbReference type="NCBI Taxonomy" id="645134"/>
    <lineage>
        <taxon>Eukaryota</taxon>
        <taxon>Fungi</taxon>
        <taxon>Fungi incertae sedis</taxon>
        <taxon>Chytridiomycota</taxon>
        <taxon>Chytridiomycota incertae sedis</taxon>
        <taxon>Chytridiomycetes</taxon>
        <taxon>Spizellomycetales</taxon>
        <taxon>Spizellomycetaceae</taxon>
        <taxon>Spizellomyces</taxon>
    </lineage>
</organism>
<dbReference type="InterPro" id="IPR004147">
    <property type="entry name" value="ABC1_dom"/>
</dbReference>
<dbReference type="eggNOG" id="KOG1236">
    <property type="taxonomic scope" value="Eukaryota"/>
</dbReference>
<dbReference type="PANTHER" id="PTHR45890:SF1">
    <property type="entry name" value="AARF DOMAIN CONTAINING KINASE 2"/>
    <property type="match status" value="1"/>
</dbReference>
<dbReference type="GO" id="GO:0005739">
    <property type="term" value="C:mitochondrion"/>
    <property type="evidence" value="ECO:0007669"/>
    <property type="project" value="TreeGrafter"/>
</dbReference>
<proteinExistence type="predicted"/>
<dbReference type="Proteomes" id="UP000053201">
    <property type="component" value="Unassembled WGS sequence"/>
</dbReference>
<dbReference type="STRING" id="645134.A0A0L0HCN1"/>
<dbReference type="InParanoid" id="A0A0L0HCN1"/>
<gene>
    <name evidence="2" type="ORF">SPPG_06331</name>
</gene>
<keyword evidence="2" id="KW-0418">Kinase</keyword>
<dbReference type="EMBL" id="KQ257460">
    <property type="protein sequence ID" value="KNC98649.1"/>
    <property type="molecule type" value="Genomic_DNA"/>
</dbReference>
<evidence type="ECO:0000313" key="3">
    <source>
        <dbReference type="Proteomes" id="UP000053201"/>
    </source>
</evidence>
<dbReference type="Pfam" id="PF03109">
    <property type="entry name" value="ABC1"/>
    <property type="match status" value="1"/>
</dbReference>